<keyword evidence="6" id="KW-1185">Reference proteome</keyword>
<dbReference type="Gene3D" id="2.60.40.1120">
    <property type="entry name" value="Carboxypeptidase-like, regulatory domain"/>
    <property type="match status" value="1"/>
</dbReference>
<name>E8V2Q3_TERSS</name>
<dbReference type="KEGG" id="tsa:AciPR4_2755"/>
<reference evidence="5 6" key="1">
    <citation type="journal article" date="2012" name="Stand. Genomic Sci.">
        <title>Complete genome sequence of Terriglobus saanensis type strain SP1PR4(T), an Acidobacteria from tundra soil.</title>
        <authorList>
            <person name="Rawat S.R."/>
            <person name="Mannisto M.K."/>
            <person name="Starovoytov V."/>
            <person name="Goodwin L."/>
            <person name="Nolan M."/>
            <person name="Hauser L."/>
            <person name="Land M."/>
            <person name="Davenport K.W."/>
            <person name="Woyke T."/>
            <person name="Haggblom M.M."/>
        </authorList>
    </citation>
    <scope>NUCLEOTIDE SEQUENCE</scope>
    <source>
        <strain evidence="6">ATCC BAA-1853 / DSM 23119 / SP1PR4</strain>
    </source>
</reference>
<sequence length="1122" mass="120555">MNTPYKMRSPVSRILGVAVVILSLILGTQSRLLAQTDTGRVNGVITDSTGAVVPGASITIVNTETSATTAILADDSGNYNAPALPRGSYKVTVSKAGFTSAVQSFNLQVSQVQTLSFALTVGSENTTIEVTSEAPLVDAATSSVGEVIQGRQITELPLNGRNFTQLALLTPGVTRGNYGNGASGVNGDAETFRNASGGGGSLSSNGLRPQANNFILDGIDNNESLVNTLDFFPNIEGTEEFRVNTSTAPAEFGRAGGSIVQSSIKSGTNSIHGSAFWFARSSLFDASPNYRFQGASVAPVLPFKRNTFGGSAGGPLLKDRLFLFGDYQGVRENQPLNPEIVTVPTALMRTGDFTELLGQGSTMAPSICGVANAAPTVVVNGGIYDPNTCQQFAGNKIPAGRLNSAAVAYLNAYPLPNLPGLVNGTQNNYRTIRTNITHNNTIDGRLDYNATGKDRLFARFIYDNSNFSRTSRFSTLPAGFASGVSYVHGRGYAIGETHTFSANVINEFRAGYNRYTFANRPVFSNTPISANLGIVNANRTPDLGGGALIGGNQNQIEYTGDYGSYVVPENTYQINDAVTYTLRHHTFKIGGSGIRRDVAFFRPISGKGFFQIGNGDFTGYEVSELLAGFVDNYSIGAQTGLFGTRNYEVGAFIQDDWKVNSKLVLNLGFRYDLITYPTEQQNRQAALNPTSGFIDLAGQNGVPRSIIDQRYTNFAPRVGFSYDVYGQGKTVLRGGYGIFYFLDRGGIDNQLGQQVPFGGSTSYFASSGYRITFTGQNAVNGSLISTAATNPLPLPGTPNFDRTNPPAGINVFAVNRSAKLPSVQQYDLQLQQQFGNRTVATVGYVGNLGTHLATGYNYNTKPFGSTGPNAFPNLGQVVYNLNDGVSHYNSLQAQLNYRAAKGLTLTTSYTWSHNIDNTNGYIGFSAVSDLYFYDHTLNKGNSTLDQRHVFVSSALFDLPVGKGRMFGNNMNRGLDLLVGGWQMNTVVQLETGSPFSVTFPTFGGGVSIRADAVKPVTFAHSITGTYFDTSAFSKVVPVNRQGNTGRNQFFGPGLATGDVSLFKTLNFTERIKTELRAEVFNVTNTPQFTNPTTNPTDGNFGRVTATRQASERQMQMALRFLF</sequence>
<evidence type="ECO:0000256" key="1">
    <source>
        <dbReference type="ARBA" id="ARBA00004442"/>
    </source>
</evidence>
<dbReference type="eggNOG" id="COG4771">
    <property type="taxonomic scope" value="Bacteria"/>
</dbReference>
<evidence type="ECO:0000256" key="3">
    <source>
        <dbReference type="ARBA" id="ARBA00023237"/>
    </source>
</evidence>
<comment type="subcellular location">
    <subcellularLocation>
        <location evidence="1">Cell outer membrane</location>
    </subcellularLocation>
</comment>
<evidence type="ECO:0000313" key="5">
    <source>
        <dbReference type="EMBL" id="ADV83528.1"/>
    </source>
</evidence>
<gene>
    <name evidence="5" type="ordered locus">AciPR4_2755</name>
</gene>
<dbReference type="Pfam" id="PF25183">
    <property type="entry name" value="OMP_b-brl_4"/>
    <property type="match status" value="1"/>
</dbReference>
<keyword evidence="3" id="KW-0998">Cell outer membrane</keyword>
<dbReference type="STRING" id="401053.AciPR4_2755"/>
<evidence type="ECO:0000256" key="2">
    <source>
        <dbReference type="ARBA" id="ARBA00023136"/>
    </source>
</evidence>
<dbReference type="Pfam" id="PF13620">
    <property type="entry name" value="CarboxypepD_reg"/>
    <property type="match status" value="1"/>
</dbReference>
<dbReference type="Proteomes" id="UP000006844">
    <property type="component" value="Chromosome"/>
</dbReference>
<dbReference type="Gene3D" id="2.40.170.20">
    <property type="entry name" value="TonB-dependent receptor, beta-barrel domain"/>
    <property type="match status" value="1"/>
</dbReference>
<protein>
    <recommendedName>
        <fullName evidence="4">TonB-dependent transporter Oar-like beta-barrel domain-containing protein</fullName>
    </recommendedName>
</protein>
<dbReference type="SUPFAM" id="SSF56935">
    <property type="entry name" value="Porins"/>
    <property type="match status" value="1"/>
</dbReference>
<organism evidence="5 6">
    <name type="scientific">Terriglobus saanensis (strain ATCC BAA-1853 / DSM 23119 / SP1PR4)</name>
    <dbReference type="NCBI Taxonomy" id="401053"/>
    <lineage>
        <taxon>Bacteria</taxon>
        <taxon>Pseudomonadati</taxon>
        <taxon>Acidobacteriota</taxon>
        <taxon>Terriglobia</taxon>
        <taxon>Terriglobales</taxon>
        <taxon>Acidobacteriaceae</taxon>
        <taxon>Terriglobus</taxon>
    </lineage>
</organism>
<proteinExistence type="predicted"/>
<dbReference type="EMBL" id="CP002467">
    <property type="protein sequence ID" value="ADV83528.1"/>
    <property type="molecule type" value="Genomic_DNA"/>
</dbReference>
<dbReference type="InterPro" id="IPR008969">
    <property type="entry name" value="CarboxyPept-like_regulatory"/>
</dbReference>
<dbReference type="SUPFAM" id="SSF49464">
    <property type="entry name" value="Carboxypeptidase regulatory domain-like"/>
    <property type="match status" value="1"/>
</dbReference>
<evidence type="ECO:0000259" key="4">
    <source>
        <dbReference type="Pfam" id="PF25183"/>
    </source>
</evidence>
<accession>E8V2Q3</accession>
<dbReference type="GO" id="GO:0009279">
    <property type="term" value="C:cell outer membrane"/>
    <property type="evidence" value="ECO:0007669"/>
    <property type="project" value="UniProtKB-SubCell"/>
</dbReference>
<dbReference type="InterPro" id="IPR057601">
    <property type="entry name" value="Oar-like_b-barrel"/>
</dbReference>
<feature type="domain" description="TonB-dependent transporter Oar-like beta-barrel" evidence="4">
    <location>
        <begin position="264"/>
        <end position="1115"/>
    </location>
</feature>
<dbReference type="InterPro" id="IPR036942">
    <property type="entry name" value="Beta-barrel_TonB_sf"/>
</dbReference>
<keyword evidence="2" id="KW-0472">Membrane</keyword>
<evidence type="ECO:0000313" key="6">
    <source>
        <dbReference type="Proteomes" id="UP000006844"/>
    </source>
</evidence>
<dbReference type="HOGENOM" id="CLU_006298_0_0_0"/>
<dbReference type="AlphaFoldDB" id="E8V2Q3"/>
<dbReference type="RefSeq" id="WP_013569261.1">
    <property type="nucleotide sequence ID" value="NC_014963.1"/>
</dbReference>